<feature type="compositionally biased region" description="Polar residues" evidence="1">
    <location>
        <begin position="32"/>
        <end position="45"/>
    </location>
</feature>
<accession>J1L4W5</accession>
<dbReference type="STRING" id="28892.Metli_2226"/>
<keyword evidence="3" id="KW-1185">Reference proteome</keyword>
<name>J1L4W5_9EURY</name>
<dbReference type="AlphaFoldDB" id="J1L4W5"/>
<dbReference type="HOGENOM" id="CLU_2217076_0_0_2"/>
<gene>
    <name evidence="2" type="ORF">Metli_2226</name>
</gene>
<feature type="region of interest" description="Disordered" evidence="1">
    <location>
        <begin position="1"/>
        <end position="54"/>
    </location>
</feature>
<dbReference type="EMBL" id="CM001555">
    <property type="protein sequence ID" value="EJG08167.1"/>
    <property type="molecule type" value="Genomic_DNA"/>
</dbReference>
<proteinExistence type="predicted"/>
<dbReference type="Proteomes" id="UP000005095">
    <property type="component" value="Chromosome"/>
</dbReference>
<organism evidence="2 3">
    <name type="scientific">Methanofollis liminatans DSM 4140</name>
    <dbReference type="NCBI Taxonomy" id="28892"/>
    <lineage>
        <taxon>Archaea</taxon>
        <taxon>Methanobacteriati</taxon>
        <taxon>Methanobacteriota</taxon>
        <taxon>Stenosarchaea group</taxon>
        <taxon>Methanomicrobia</taxon>
        <taxon>Methanomicrobiales</taxon>
        <taxon>Methanomicrobiaceae</taxon>
        <taxon>Methanofollis</taxon>
    </lineage>
</organism>
<evidence type="ECO:0000256" key="1">
    <source>
        <dbReference type="SAM" id="MobiDB-lite"/>
    </source>
</evidence>
<dbReference type="OrthoDB" id="112421at2157"/>
<evidence type="ECO:0000313" key="3">
    <source>
        <dbReference type="Proteomes" id="UP000005095"/>
    </source>
</evidence>
<sequence>MKENHLKRPPAAPGTDPGRVGKKRDGSPHEPTCTTTGSGKTARNSSAHREINTADPIPLYLVPQVVGAAVRRFGRHIQEIRVSNAPGHTYTVTVRTQEEEKEEEVA</sequence>
<reference evidence="2 3" key="1">
    <citation type="submission" date="2011-08" db="EMBL/GenBank/DDBJ databases">
        <title>The complete genome of Methanofollis liminatans DSM 4140.</title>
        <authorList>
            <consortium name="US DOE Joint Genome Institute (JGI-PGF)"/>
            <person name="Lucas S."/>
            <person name="Han J."/>
            <person name="Lapidus A."/>
            <person name="Bruce D."/>
            <person name="Goodwin L."/>
            <person name="Pitluck S."/>
            <person name="Peters L."/>
            <person name="Kyrpides N."/>
            <person name="Mavromatis K."/>
            <person name="Ivanova N."/>
            <person name="Mikhailova N."/>
            <person name="Lu M."/>
            <person name="Detter J.C."/>
            <person name="Tapia R."/>
            <person name="Han C."/>
            <person name="Land M."/>
            <person name="Hauser L."/>
            <person name="Markowitz V."/>
            <person name="Cheng J.-F."/>
            <person name="Hugenholtz P."/>
            <person name="Woyke T."/>
            <person name="Wu D."/>
            <person name="Spring S."/>
            <person name="Schuler E."/>
            <person name="Brambilla E."/>
            <person name="Klenk H.-P."/>
            <person name="Eisen J.A."/>
        </authorList>
    </citation>
    <scope>NUCLEOTIDE SEQUENCE [LARGE SCALE GENOMIC DNA]</scope>
    <source>
        <strain evidence="2 3">DSM 4140</strain>
    </source>
</reference>
<evidence type="ECO:0000313" key="2">
    <source>
        <dbReference type="EMBL" id="EJG08167.1"/>
    </source>
</evidence>
<protein>
    <submittedName>
        <fullName evidence="2">Uncharacterized protein</fullName>
    </submittedName>
</protein>
<dbReference type="RefSeq" id="WP_004040456.1">
    <property type="nucleotide sequence ID" value="NZ_CM001555.1"/>
</dbReference>